<keyword evidence="1" id="KW-0472">Membrane</keyword>
<dbReference type="InterPro" id="IPR045063">
    <property type="entry name" value="Dynamin_N"/>
</dbReference>
<dbReference type="Proteomes" id="UP001595912">
    <property type="component" value="Unassembled WGS sequence"/>
</dbReference>
<dbReference type="InterPro" id="IPR051943">
    <property type="entry name" value="TRAFAC_Dynamin-like_GTPase"/>
</dbReference>
<dbReference type="PANTHER" id="PTHR43681">
    <property type="entry name" value="TRANSMEMBRANE GTPASE FZO"/>
    <property type="match status" value="1"/>
</dbReference>
<evidence type="ECO:0000259" key="2">
    <source>
        <dbReference type="Pfam" id="PF00350"/>
    </source>
</evidence>
<keyword evidence="1" id="KW-1133">Transmembrane helix</keyword>
<reference evidence="4" key="1">
    <citation type="journal article" date="2019" name="Int. J. Syst. Evol. Microbiol.">
        <title>The Global Catalogue of Microorganisms (GCM) 10K type strain sequencing project: providing services to taxonomists for standard genome sequencing and annotation.</title>
        <authorList>
            <consortium name="The Broad Institute Genomics Platform"/>
            <consortium name="The Broad Institute Genome Sequencing Center for Infectious Disease"/>
            <person name="Wu L."/>
            <person name="Ma J."/>
        </authorList>
    </citation>
    <scope>NUCLEOTIDE SEQUENCE [LARGE SCALE GENOMIC DNA]</scope>
    <source>
        <strain evidence="4">CGMCC 4.7152</strain>
    </source>
</reference>
<feature type="domain" description="Dynamin N-terminal" evidence="2">
    <location>
        <begin position="42"/>
        <end position="203"/>
    </location>
</feature>
<protein>
    <submittedName>
        <fullName evidence="3">Dynamin family protein</fullName>
    </submittedName>
</protein>
<evidence type="ECO:0000313" key="3">
    <source>
        <dbReference type="EMBL" id="MFC5006514.1"/>
    </source>
</evidence>
<comment type="caution">
    <text evidence="3">The sequence shown here is derived from an EMBL/GenBank/DDBJ whole genome shotgun (WGS) entry which is preliminary data.</text>
</comment>
<proteinExistence type="predicted"/>
<dbReference type="RefSeq" id="WP_380127140.1">
    <property type="nucleotide sequence ID" value="NZ_JBHSIU010000105.1"/>
</dbReference>
<keyword evidence="1" id="KW-0812">Transmembrane</keyword>
<dbReference type="InterPro" id="IPR027417">
    <property type="entry name" value="P-loop_NTPase"/>
</dbReference>
<feature type="transmembrane region" description="Helical" evidence="1">
    <location>
        <begin position="530"/>
        <end position="551"/>
    </location>
</feature>
<gene>
    <name evidence="3" type="ORF">ACFPIJ_52930</name>
</gene>
<evidence type="ECO:0000256" key="1">
    <source>
        <dbReference type="SAM" id="Phobius"/>
    </source>
</evidence>
<dbReference type="PANTHER" id="PTHR43681:SF1">
    <property type="entry name" value="SARCALUMENIN"/>
    <property type="match status" value="1"/>
</dbReference>
<dbReference type="Gene3D" id="3.40.50.300">
    <property type="entry name" value="P-loop containing nucleotide triphosphate hydrolases"/>
    <property type="match status" value="1"/>
</dbReference>
<dbReference type="EMBL" id="JBHSIU010000105">
    <property type="protein sequence ID" value="MFC5006514.1"/>
    <property type="molecule type" value="Genomic_DNA"/>
</dbReference>
<organism evidence="3 4">
    <name type="scientific">Dactylosporangium cerinum</name>
    <dbReference type="NCBI Taxonomy" id="1434730"/>
    <lineage>
        <taxon>Bacteria</taxon>
        <taxon>Bacillati</taxon>
        <taxon>Actinomycetota</taxon>
        <taxon>Actinomycetes</taxon>
        <taxon>Micromonosporales</taxon>
        <taxon>Micromonosporaceae</taxon>
        <taxon>Dactylosporangium</taxon>
    </lineage>
</organism>
<dbReference type="SUPFAM" id="SSF52540">
    <property type="entry name" value="P-loop containing nucleoside triphosphate hydrolases"/>
    <property type="match status" value="1"/>
</dbReference>
<keyword evidence="4" id="KW-1185">Reference proteome</keyword>
<accession>A0ABV9WDU9</accession>
<evidence type="ECO:0000313" key="4">
    <source>
        <dbReference type="Proteomes" id="UP001595912"/>
    </source>
</evidence>
<name>A0ABV9WDU9_9ACTN</name>
<sequence>MEPDVWSFMGRVAALAEELQDPDQAAALRAHAGGSSVDGLTVVVAGEKNCGKSSLINSLLGREGLLPVDADVATNVYIAVARAEPEEAVAFGPGHPDGLAIKLDQVAEYAALDPDADERVSRHPDIERVTVGVDSPLLAGGLTLIDTPGVGGLVAGHKAVTFSTLSRADVLVFVMNASVELRASEVAFLEQATARIGTVIFVLTGIDKYAGYRDVHLRNVALISRHAPRFIDAPWFPVSNRFKIESDRAAAAGRSEAAAAFLERSRFTPLIEELTRHLPQRVARGRLRLTLAGASQALDQHESAQRALLQGLTSPADLVASLRSERSELARLLDTSAQWREDLASRLSALQTRLERAAQAALHRLRSEAEAQLAAGGQDLTAELPRSLRDGAQAISLDLETALHGETVAILASLADDLGAHGGTVVAPELPMGVNLVTVPRFVAGGQRPVDQPYSAGDGLVPWPEAGAAPGVGPLPVIGGLGIGGGGLVIGGHAIPAPSAELKQYGRQAVLWGARKTGETYRGMSGGQKATMAVLAVAGLAALVGGAFAVFRSIGNQRRRDELDAYVDSTIAHLQHEIRAAVHQTVDQLRADLDRRVGDRLRRRGAELDRLLHHAEEDRRATDADLAPQRAQVGRTLERIAVLQDESARLALRLDQPDE</sequence>
<dbReference type="Pfam" id="PF00350">
    <property type="entry name" value="Dynamin_N"/>
    <property type="match status" value="1"/>
</dbReference>